<reference evidence="2" key="1">
    <citation type="submission" date="2021-01" db="EMBL/GenBank/DDBJ databases">
        <title>Phytophthora aleatoria, a newly-described species from Pinus radiata is distinct from Phytophthora cactorum isolates based on comparative genomics.</title>
        <authorList>
            <person name="Mcdougal R."/>
            <person name="Panda P."/>
            <person name="Williams N."/>
            <person name="Studholme D.J."/>
        </authorList>
    </citation>
    <scope>NUCLEOTIDE SEQUENCE</scope>
    <source>
        <strain evidence="2">NZFS 4037</strain>
    </source>
</reference>
<evidence type="ECO:0000256" key="1">
    <source>
        <dbReference type="SAM" id="MobiDB-lite"/>
    </source>
</evidence>
<gene>
    <name evidence="2" type="ORF">JG688_00005413</name>
</gene>
<dbReference type="AlphaFoldDB" id="A0A8J5IV43"/>
<sequence>MQQFEAQWQDYYRSKRSSDEGKESEEATLLRTRAPVTSSVALDNKYRYQADNTLSTMKLFLTIFFYATAITSPACSTQKLSDDAESTI</sequence>
<dbReference type="EMBL" id="JAENGY010000214">
    <property type="protein sequence ID" value="KAG6969208.1"/>
    <property type="molecule type" value="Genomic_DNA"/>
</dbReference>
<evidence type="ECO:0000313" key="3">
    <source>
        <dbReference type="Proteomes" id="UP000709295"/>
    </source>
</evidence>
<accession>A0A8J5IV43</accession>
<comment type="caution">
    <text evidence="2">The sequence shown here is derived from an EMBL/GenBank/DDBJ whole genome shotgun (WGS) entry which is preliminary data.</text>
</comment>
<proteinExistence type="predicted"/>
<dbReference type="Proteomes" id="UP000709295">
    <property type="component" value="Unassembled WGS sequence"/>
</dbReference>
<keyword evidence="3" id="KW-1185">Reference proteome</keyword>
<feature type="region of interest" description="Disordered" evidence="1">
    <location>
        <begin position="1"/>
        <end position="30"/>
    </location>
</feature>
<evidence type="ECO:0000313" key="2">
    <source>
        <dbReference type="EMBL" id="KAG6969208.1"/>
    </source>
</evidence>
<feature type="compositionally biased region" description="Basic and acidic residues" evidence="1">
    <location>
        <begin position="12"/>
        <end position="25"/>
    </location>
</feature>
<protein>
    <submittedName>
        <fullName evidence="2">Uncharacterized protein</fullName>
    </submittedName>
</protein>
<name>A0A8J5IV43_9STRA</name>
<organism evidence="2 3">
    <name type="scientific">Phytophthora aleatoria</name>
    <dbReference type="NCBI Taxonomy" id="2496075"/>
    <lineage>
        <taxon>Eukaryota</taxon>
        <taxon>Sar</taxon>
        <taxon>Stramenopiles</taxon>
        <taxon>Oomycota</taxon>
        <taxon>Peronosporomycetes</taxon>
        <taxon>Peronosporales</taxon>
        <taxon>Peronosporaceae</taxon>
        <taxon>Phytophthora</taxon>
    </lineage>
</organism>